<dbReference type="AlphaFoldDB" id="A0A852SQ35"/>
<reference evidence="8 9" key="1">
    <citation type="submission" date="2020-07" db="EMBL/GenBank/DDBJ databases">
        <title>Sequencing the genomes of 1000 actinobacteria strains.</title>
        <authorList>
            <person name="Klenk H.-P."/>
        </authorList>
    </citation>
    <scope>NUCLEOTIDE SEQUENCE [LARGE SCALE GENOMIC DNA]</scope>
    <source>
        <strain evidence="8 9">DSM 26474</strain>
    </source>
</reference>
<dbReference type="PANTHER" id="PTHR30363">
    <property type="entry name" value="HTH-TYPE TRANSCRIPTIONAL REGULATOR SRLR-RELATED"/>
    <property type="match status" value="1"/>
</dbReference>
<dbReference type="InterPro" id="IPR036390">
    <property type="entry name" value="WH_DNA-bd_sf"/>
</dbReference>
<dbReference type="RefSeq" id="WP_179547948.1">
    <property type="nucleotide sequence ID" value="NZ_BSEW01000002.1"/>
</dbReference>
<name>A0A852SQ35_9MICO</name>
<accession>A0A852SQ35</accession>
<proteinExistence type="predicted"/>
<dbReference type="InterPro" id="IPR014036">
    <property type="entry name" value="DeoR-like_C"/>
</dbReference>
<evidence type="ECO:0000256" key="1">
    <source>
        <dbReference type="ARBA" id="ARBA00021390"/>
    </source>
</evidence>
<dbReference type="InterPro" id="IPR036388">
    <property type="entry name" value="WH-like_DNA-bd_sf"/>
</dbReference>
<dbReference type="Gene3D" id="3.40.50.1360">
    <property type="match status" value="1"/>
</dbReference>
<dbReference type="InterPro" id="IPR012318">
    <property type="entry name" value="HTH_CRP"/>
</dbReference>
<keyword evidence="4" id="KW-0804">Transcription</keyword>
<feature type="domain" description="HTH deoR-type" evidence="7">
    <location>
        <begin position="4"/>
        <end position="59"/>
    </location>
</feature>
<evidence type="ECO:0000256" key="4">
    <source>
        <dbReference type="ARBA" id="ARBA00023163"/>
    </source>
</evidence>
<evidence type="ECO:0000256" key="2">
    <source>
        <dbReference type="ARBA" id="ARBA00022491"/>
    </source>
</evidence>
<dbReference type="Gene3D" id="1.10.10.10">
    <property type="entry name" value="Winged helix-like DNA-binding domain superfamily/Winged helix DNA-binding domain"/>
    <property type="match status" value="1"/>
</dbReference>
<dbReference type="GO" id="GO:0003700">
    <property type="term" value="F:DNA-binding transcription factor activity"/>
    <property type="evidence" value="ECO:0007669"/>
    <property type="project" value="InterPro"/>
</dbReference>
<dbReference type="PANTHER" id="PTHR30363:SF4">
    <property type="entry name" value="GLYCEROL-3-PHOSPHATE REGULON REPRESSOR"/>
    <property type="match status" value="1"/>
</dbReference>
<feature type="region of interest" description="Disordered" evidence="6">
    <location>
        <begin position="246"/>
        <end position="267"/>
    </location>
</feature>
<dbReference type="Proteomes" id="UP000549913">
    <property type="component" value="Unassembled WGS sequence"/>
</dbReference>
<dbReference type="InterPro" id="IPR037171">
    <property type="entry name" value="NagB/RpiA_transferase-like"/>
</dbReference>
<dbReference type="InterPro" id="IPR050313">
    <property type="entry name" value="Carb_Metab_HTH_regulators"/>
</dbReference>
<dbReference type="GO" id="GO:0003677">
    <property type="term" value="F:DNA binding"/>
    <property type="evidence" value="ECO:0007669"/>
    <property type="project" value="InterPro"/>
</dbReference>
<dbReference type="SUPFAM" id="SSF100950">
    <property type="entry name" value="NagB/RpiA/CoA transferase-like"/>
    <property type="match status" value="1"/>
</dbReference>
<dbReference type="PRINTS" id="PR00037">
    <property type="entry name" value="HTHLACR"/>
</dbReference>
<keyword evidence="2" id="KW-0678">Repressor</keyword>
<dbReference type="Pfam" id="PF08220">
    <property type="entry name" value="HTH_DeoR"/>
    <property type="match status" value="1"/>
</dbReference>
<evidence type="ECO:0000259" key="7">
    <source>
        <dbReference type="PROSITE" id="PS51000"/>
    </source>
</evidence>
<dbReference type="InterPro" id="IPR001034">
    <property type="entry name" value="DeoR_HTH"/>
</dbReference>
<evidence type="ECO:0000313" key="9">
    <source>
        <dbReference type="Proteomes" id="UP000549913"/>
    </source>
</evidence>
<dbReference type="Pfam" id="PF00455">
    <property type="entry name" value="DeoRC"/>
    <property type="match status" value="1"/>
</dbReference>
<evidence type="ECO:0000256" key="3">
    <source>
        <dbReference type="ARBA" id="ARBA00023015"/>
    </source>
</evidence>
<evidence type="ECO:0000256" key="6">
    <source>
        <dbReference type="SAM" id="MobiDB-lite"/>
    </source>
</evidence>
<dbReference type="SUPFAM" id="SSF46785">
    <property type="entry name" value="Winged helix' DNA-binding domain"/>
    <property type="match status" value="1"/>
</dbReference>
<dbReference type="PROSITE" id="PS51000">
    <property type="entry name" value="HTH_DEOR_2"/>
    <property type="match status" value="1"/>
</dbReference>
<gene>
    <name evidence="8" type="ORF">BJ984_002060</name>
</gene>
<sequence length="267" mass="28481">MYPAERHTAILAAARTHPQGVQVQQLSAELGVTPETVRRDLAALERRGLVRRRHGGAVLAPTAPFEPTLSQRTREDAAERRAVALAVVRELPDEGVLLLDSGSMTLEIASVLPARSALVVVTNSLPVAALLGGHPSITVLALPGEVRPVTQAVVGAWTEARLDELHADVAVLGANGVLPGRGAFTTLPEEAAVKERMLAAADRRILAVTAPKFGTASLCRFATLDRFDRIVSDDRLDPRTAERLRADGTDLVLAHPRPRPGHPDPTP</sequence>
<dbReference type="SMART" id="SM01134">
    <property type="entry name" value="DeoRC"/>
    <property type="match status" value="1"/>
</dbReference>
<dbReference type="SMART" id="SM00419">
    <property type="entry name" value="HTH_CRP"/>
    <property type="match status" value="1"/>
</dbReference>
<organism evidence="8 9">
    <name type="scientific">Herbiconiux flava</name>
    <dbReference type="NCBI Taxonomy" id="881268"/>
    <lineage>
        <taxon>Bacteria</taxon>
        <taxon>Bacillati</taxon>
        <taxon>Actinomycetota</taxon>
        <taxon>Actinomycetes</taxon>
        <taxon>Micrococcales</taxon>
        <taxon>Microbacteriaceae</taxon>
        <taxon>Herbiconiux</taxon>
    </lineage>
</organism>
<comment type="function">
    <text evidence="5">Repressor of the lactose catabolism operon. Galactose-6-phosphate is the inducer.</text>
</comment>
<protein>
    <recommendedName>
        <fullName evidence="1">Lactose phosphotransferase system repressor</fullName>
    </recommendedName>
</protein>
<keyword evidence="9" id="KW-1185">Reference proteome</keyword>
<dbReference type="EMBL" id="JACCBM010000001">
    <property type="protein sequence ID" value="NYD70902.1"/>
    <property type="molecule type" value="Genomic_DNA"/>
</dbReference>
<evidence type="ECO:0000256" key="5">
    <source>
        <dbReference type="ARBA" id="ARBA00024937"/>
    </source>
</evidence>
<keyword evidence="3" id="KW-0805">Transcription regulation</keyword>
<comment type="caution">
    <text evidence="8">The sequence shown here is derived from an EMBL/GenBank/DDBJ whole genome shotgun (WGS) entry which is preliminary data.</text>
</comment>
<dbReference type="SMART" id="SM00420">
    <property type="entry name" value="HTH_DEOR"/>
    <property type="match status" value="1"/>
</dbReference>
<evidence type="ECO:0000313" key="8">
    <source>
        <dbReference type="EMBL" id="NYD70902.1"/>
    </source>
</evidence>